<protein>
    <submittedName>
        <fullName evidence="1">Uncharacterized protein</fullName>
    </submittedName>
</protein>
<reference evidence="1" key="1">
    <citation type="journal article" date="2014" name="Int. J. Syst. Evol. Microbiol.">
        <title>Complete genome of a new Firmicutes species belonging to the dominant human colonic microbiota ('Ruminococcus bicirculans') reveals two chromosomes and a selective capacity to utilize plant glucans.</title>
        <authorList>
            <consortium name="NISC Comparative Sequencing Program"/>
            <person name="Wegmann U."/>
            <person name="Louis P."/>
            <person name="Goesmann A."/>
            <person name="Henrissat B."/>
            <person name="Duncan S.H."/>
            <person name="Flint H.J."/>
        </authorList>
    </citation>
    <scope>NUCLEOTIDE SEQUENCE</scope>
    <source>
        <strain evidence="1">NBRC 108219</strain>
    </source>
</reference>
<reference evidence="1" key="2">
    <citation type="submission" date="2023-01" db="EMBL/GenBank/DDBJ databases">
        <title>Draft genome sequence of Algimonas ampicilliniresistens strain NBRC 108219.</title>
        <authorList>
            <person name="Sun Q."/>
            <person name="Mori K."/>
        </authorList>
    </citation>
    <scope>NUCLEOTIDE SEQUENCE</scope>
    <source>
        <strain evidence="1">NBRC 108219</strain>
    </source>
</reference>
<evidence type="ECO:0000313" key="1">
    <source>
        <dbReference type="EMBL" id="GLQ23823.1"/>
    </source>
</evidence>
<accession>A0ABQ5V8H2</accession>
<comment type="caution">
    <text evidence="1">The sequence shown here is derived from an EMBL/GenBank/DDBJ whole genome shotgun (WGS) entry which is preliminary data.</text>
</comment>
<sequence length="63" mass="7494">MVYPMHRLDLPLVAIRRALFIAVPDIKPLRLRQLCRVPRCPTPLCRIPMRTNLWRTARLFNTL</sequence>
<dbReference type="EMBL" id="BSNK01000002">
    <property type="protein sequence ID" value="GLQ23823.1"/>
    <property type="molecule type" value="Genomic_DNA"/>
</dbReference>
<evidence type="ECO:0000313" key="2">
    <source>
        <dbReference type="Proteomes" id="UP001161391"/>
    </source>
</evidence>
<dbReference type="Proteomes" id="UP001161391">
    <property type="component" value="Unassembled WGS sequence"/>
</dbReference>
<proteinExistence type="predicted"/>
<name>A0ABQ5V8H2_9PROT</name>
<keyword evidence="2" id="KW-1185">Reference proteome</keyword>
<gene>
    <name evidence="1" type="ORF">GCM10007853_16970</name>
</gene>
<organism evidence="1 2">
    <name type="scientific">Algimonas ampicilliniresistens</name>
    <dbReference type="NCBI Taxonomy" id="1298735"/>
    <lineage>
        <taxon>Bacteria</taxon>
        <taxon>Pseudomonadati</taxon>
        <taxon>Pseudomonadota</taxon>
        <taxon>Alphaproteobacteria</taxon>
        <taxon>Maricaulales</taxon>
        <taxon>Robiginitomaculaceae</taxon>
        <taxon>Algimonas</taxon>
    </lineage>
</organism>